<sequence>MNLRDLNYLVAVADNGHFGRAAEVCHVSQPALSMQIRKLEDFLGVPLFERTNKTVMITEAGRQIVARARVVLQEAENIREIADSFRDPLAGKILLGAFPTLAPYLLPKVIPALHQHFPALALYLVEEKTEVLVEKIKAGEVEAAMLAIPVEEEQLDSEELFTEEFLLALPADHRLAGHTSVSFNDIRNESLLLLEEGHCLRTQALKVCTLVGARENTEFRATSLETLRQMVAASVGMTLMPEFAVREQEGVVYLPFTGDVPSRTIALFYRKSSVRKKLLSEIAGHVRDLIGQAG</sequence>
<dbReference type="PANTHER" id="PTHR30346">
    <property type="entry name" value="TRANSCRIPTIONAL DUAL REGULATOR HCAR-RELATED"/>
    <property type="match status" value="1"/>
</dbReference>
<evidence type="ECO:0000256" key="1">
    <source>
        <dbReference type="ARBA" id="ARBA00009437"/>
    </source>
</evidence>
<evidence type="ECO:0000256" key="2">
    <source>
        <dbReference type="ARBA" id="ARBA00023015"/>
    </source>
</evidence>
<dbReference type="EMBL" id="VFIY01000004">
    <property type="protein sequence ID" value="TPD62587.1"/>
    <property type="molecule type" value="Genomic_DNA"/>
</dbReference>
<accession>A0A501PR37</accession>
<comment type="similarity">
    <text evidence="1">Belongs to the LysR transcriptional regulatory family.</text>
</comment>
<dbReference type="PROSITE" id="PS50931">
    <property type="entry name" value="HTH_LYSR"/>
    <property type="match status" value="1"/>
</dbReference>
<evidence type="ECO:0000256" key="4">
    <source>
        <dbReference type="ARBA" id="ARBA00023159"/>
    </source>
</evidence>
<proteinExistence type="inferred from homology"/>
<dbReference type="PANTHER" id="PTHR30346:SF26">
    <property type="entry name" value="HYDROGEN PEROXIDE-INDUCIBLE GENES ACTIVATOR"/>
    <property type="match status" value="1"/>
</dbReference>
<comment type="caution">
    <text evidence="7">The sequence shown here is derived from an EMBL/GenBank/DDBJ whole genome shotgun (WGS) entry which is preliminary data.</text>
</comment>
<dbReference type="InterPro" id="IPR036390">
    <property type="entry name" value="WH_DNA-bd_sf"/>
</dbReference>
<dbReference type="PRINTS" id="PR00039">
    <property type="entry name" value="HTHLYSR"/>
</dbReference>
<dbReference type="FunFam" id="1.10.10.10:FF:000001">
    <property type="entry name" value="LysR family transcriptional regulator"/>
    <property type="match status" value="1"/>
</dbReference>
<keyword evidence="3" id="KW-0238">DNA-binding</keyword>
<dbReference type="GO" id="GO:0032993">
    <property type="term" value="C:protein-DNA complex"/>
    <property type="evidence" value="ECO:0007669"/>
    <property type="project" value="TreeGrafter"/>
</dbReference>
<name>A0A501PR37_9PROT</name>
<keyword evidence="5" id="KW-0804">Transcription</keyword>
<gene>
    <name evidence="7" type="ORF">FIV46_00450</name>
</gene>
<dbReference type="GO" id="GO:0003700">
    <property type="term" value="F:DNA-binding transcription factor activity"/>
    <property type="evidence" value="ECO:0007669"/>
    <property type="project" value="InterPro"/>
</dbReference>
<keyword evidence="8" id="KW-1185">Reference proteome</keyword>
<dbReference type="CDD" id="cd08411">
    <property type="entry name" value="PBP2_OxyR"/>
    <property type="match status" value="1"/>
</dbReference>
<dbReference type="RefSeq" id="WP_139937837.1">
    <property type="nucleotide sequence ID" value="NZ_JBHSYP010000022.1"/>
</dbReference>
<dbReference type="InterPro" id="IPR036388">
    <property type="entry name" value="WH-like_DNA-bd_sf"/>
</dbReference>
<keyword evidence="4" id="KW-0010">Activator</keyword>
<reference evidence="8" key="1">
    <citation type="submission" date="2019-06" db="EMBL/GenBank/DDBJ databases">
        <title>The complete genome of Emcibacter congregatus ZYLT.</title>
        <authorList>
            <person name="Zhao Z."/>
        </authorList>
    </citation>
    <scope>NUCLEOTIDE SEQUENCE [LARGE SCALE GENOMIC DNA]</scope>
    <source>
        <strain evidence="8">MCCC 1A06723</strain>
    </source>
</reference>
<dbReference type="Pfam" id="PF00126">
    <property type="entry name" value="HTH_1"/>
    <property type="match status" value="1"/>
</dbReference>
<dbReference type="InterPro" id="IPR005119">
    <property type="entry name" value="LysR_subst-bd"/>
</dbReference>
<dbReference type="InterPro" id="IPR000847">
    <property type="entry name" value="LysR_HTH_N"/>
</dbReference>
<dbReference type="SUPFAM" id="SSF46785">
    <property type="entry name" value="Winged helix' DNA-binding domain"/>
    <property type="match status" value="1"/>
</dbReference>
<dbReference type="Proteomes" id="UP000319148">
    <property type="component" value="Unassembled WGS sequence"/>
</dbReference>
<evidence type="ECO:0000256" key="3">
    <source>
        <dbReference type="ARBA" id="ARBA00023125"/>
    </source>
</evidence>
<organism evidence="7 8">
    <name type="scientific">Emcibacter nanhaiensis</name>
    <dbReference type="NCBI Taxonomy" id="1505037"/>
    <lineage>
        <taxon>Bacteria</taxon>
        <taxon>Pseudomonadati</taxon>
        <taxon>Pseudomonadota</taxon>
        <taxon>Alphaproteobacteria</taxon>
        <taxon>Emcibacterales</taxon>
        <taxon>Emcibacteraceae</taxon>
        <taxon>Emcibacter</taxon>
    </lineage>
</organism>
<evidence type="ECO:0000313" key="7">
    <source>
        <dbReference type="EMBL" id="TPD62587.1"/>
    </source>
</evidence>
<dbReference type="OrthoDB" id="9775392at2"/>
<dbReference type="Pfam" id="PF03466">
    <property type="entry name" value="LysR_substrate"/>
    <property type="match status" value="1"/>
</dbReference>
<dbReference type="SUPFAM" id="SSF53850">
    <property type="entry name" value="Periplasmic binding protein-like II"/>
    <property type="match status" value="1"/>
</dbReference>
<protein>
    <submittedName>
        <fullName evidence="7">LysR family transcriptional regulator</fullName>
    </submittedName>
</protein>
<evidence type="ECO:0000313" key="8">
    <source>
        <dbReference type="Proteomes" id="UP000319148"/>
    </source>
</evidence>
<keyword evidence="2" id="KW-0805">Transcription regulation</keyword>
<dbReference type="Gene3D" id="3.40.190.10">
    <property type="entry name" value="Periplasmic binding protein-like II"/>
    <property type="match status" value="2"/>
</dbReference>
<dbReference type="GO" id="GO:0003677">
    <property type="term" value="F:DNA binding"/>
    <property type="evidence" value="ECO:0007669"/>
    <property type="project" value="UniProtKB-KW"/>
</dbReference>
<dbReference type="Gene3D" id="1.10.10.10">
    <property type="entry name" value="Winged helix-like DNA-binding domain superfamily/Winged helix DNA-binding domain"/>
    <property type="match status" value="1"/>
</dbReference>
<evidence type="ECO:0000259" key="6">
    <source>
        <dbReference type="PROSITE" id="PS50931"/>
    </source>
</evidence>
<dbReference type="AlphaFoldDB" id="A0A501PR37"/>
<feature type="domain" description="HTH lysR-type" evidence="6">
    <location>
        <begin position="1"/>
        <end position="58"/>
    </location>
</feature>
<evidence type="ECO:0000256" key="5">
    <source>
        <dbReference type="ARBA" id="ARBA00023163"/>
    </source>
</evidence>